<dbReference type="Pfam" id="PF02470">
    <property type="entry name" value="MlaD"/>
    <property type="match status" value="1"/>
</dbReference>
<feature type="coiled-coil region" evidence="1">
    <location>
        <begin position="320"/>
        <end position="354"/>
    </location>
</feature>
<accession>W4LUG8</accession>
<evidence type="ECO:0000256" key="1">
    <source>
        <dbReference type="SAM" id="Coils"/>
    </source>
</evidence>
<protein>
    <recommendedName>
        <fullName evidence="3">Mce/MlaD domain-containing protein</fullName>
    </recommendedName>
</protein>
<keyword evidence="5" id="KW-1185">Reference proteome</keyword>
<evidence type="ECO:0000313" key="4">
    <source>
        <dbReference type="EMBL" id="ETX01336.1"/>
    </source>
</evidence>
<dbReference type="EMBL" id="AZHW01000244">
    <property type="protein sequence ID" value="ETX01336.1"/>
    <property type="molecule type" value="Genomic_DNA"/>
</dbReference>
<dbReference type="PANTHER" id="PTHR33371:SF4">
    <property type="entry name" value="INTERMEMBRANE PHOSPHOLIPID TRANSPORT SYSTEM BINDING PROTEIN MLAD"/>
    <property type="match status" value="1"/>
</dbReference>
<keyword evidence="1" id="KW-0175">Coiled coil</keyword>
<keyword evidence="2" id="KW-0472">Membrane</keyword>
<evidence type="ECO:0000313" key="5">
    <source>
        <dbReference type="Proteomes" id="UP000019141"/>
    </source>
</evidence>
<organism evidence="4 5">
    <name type="scientific">Entotheonella factor</name>
    <dbReference type="NCBI Taxonomy" id="1429438"/>
    <lineage>
        <taxon>Bacteria</taxon>
        <taxon>Pseudomonadati</taxon>
        <taxon>Nitrospinota/Tectimicrobiota group</taxon>
        <taxon>Candidatus Tectimicrobiota</taxon>
        <taxon>Candidatus Entotheonellia</taxon>
        <taxon>Candidatus Entotheonellales</taxon>
        <taxon>Candidatus Entotheonellaceae</taxon>
        <taxon>Candidatus Entotheonella</taxon>
    </lineage>
</organism>
<feature type="transmembrane region" description="Helical" evidence="2">
    <location>
        <begin position="7"/>
        <end position="32"/>
    </location>
</feature>
<sequence>MKANPTAIGTFIVGAVALILASVIVFGGGSLFTETVSFVLYFRGSVNGLNVGAPVKFRGVRVGSVTEIRALYDPSNYSALIQVGIKIEPSRFSEITDGAITSAATRKPEEIEALIERGLRGQLQVESFVTGLLFVSLNFKPDSPVILVNLTDDDRELPTIPTTLEKVSETVQEAVERLGQLPLEQLLGEIVTTLQHLNSILTTSDMDQGLQALNSILQEADKAVSALSPQVPRLIEQLGVTAQTATRTLETVGATLTDTRQLIRRIDGQAQPLLESAQSTLTVARGALGQAQKTLKALEDAAPPALDKAENAFAAVVELADSESAVVNDLSRSLEALEEAARSVRLLADYLQRNPESLLRGRGRARSR</sequence>
<feature type="domain" description="Mce/MlaD" evidence="3">
    <location>
        <begin position="37"/>
        <end position="136"/>
    </location>
</feature>
<reference evidence="4 5" key="1">
    <citation type="journal article" date="2014" name="Nature">
        <title>An environmental bacterial taxon with a large and distinct metabolic repertoire.</title>
        <authorList>
            <person name="Wilson M.C."/>
            <person name="Mori T."/>
            <person name="Ruckert C."/>
            <person name="Uria A.R."/>
            <person name="Helf M.J."/>
            <person name="Takada K."/>
            <person name="Gernert C."/>
            <person name="Steffens U.A."/>
            <person name="Heycke N."/>
            <person name="Schmitt S."/>
            <person name="Rinke C."/>
            <person name="Helfrich E.J."/>
            <person name="Brachmann A.O."/>
            <person name="Gurgui C."/>
            <person name="Wakimoto T."/>
            <person name="Kracht M."/>
            <person name="Crusemann M."/>
            <person name="Hentschel U."/>
            <person name="Abe I."/>
            <person name="Matsunaga S."/>
            <person name="Kalinowski J."/>
            <person name="Takeyama H."/>
            <person name="Piel J."/>
        </authorList>
    </citation>
    <scope>NUCLEOTIDE SEQUENCE [LARGE SCALE GENOMIC DNA]</scope>
    <source>
        <strain evidence="5">TSY1</strain>
    </source>
</reference>
<dbReference type="InterPro" id="IPR003399">
    <property type="entry name" value="Mce/MlaD"/>
</dbReference>
<dbReference type="Proteomes" id="UP000019141">
    <property type="component" value="Unassembled WGS sequence"/>
</dbReference>
<keyword evidence="2" id="KW-1133">Transmembrane helix</keyword>
<dbReference type="PANTHER" id="PTHR33371">
    <property type="entry name" value="INTERMEMBRANE PHOSPHOLIPID TRANSPORT SYSTEM BINDING PROTEIN MLAD-RELATED"/>
    <property type="match status" value="1"/>
</dbReference>
<evidence type="ECO:0000259" key="3">
    <source>
        <dbReference type="Pfam" id="PF02470"/>
    </source>
</evidence>
<comment type="caution">
    <text evidence="4">The sequence shown here is derived from an EMBL/GenBank/DDBJ whole genome shotgun (WGS) entry which is preliminary data.</text>
</comment>
<gene>
    <name evidence="4" type="ORF">ETSY1_07720</name>
</gene>
<keyword evidence="2" id="KW-0812">Transmembrane</keyword>
<dbReference type="AlphaFoldDB" id="W4LUG8"/>
<name>W4LUG8_ENTF1</name>
<dbReference type="HOGENOM" id="CLU_013850_2_1_7"/>
<proteinExistence type="predicted"/>
<evidence type="ECO:0000256" key="2">
    <source>
        <dbReference type="SAM" id="Phobius"/>
    </source>
</evidence>
<dbReference type="InterPro" id="IPR052336">
    <property type="entry name" value="MlaD_Phospholipid_Transporter"/>
</dbReference>